<evidence type="ECO:0000256" key="3">
    <source>
        <dbReference type="ARBA" id="ARBA00022679"/>
    </source>
</evidence>
<dbReference type="InterPro" id="IPR000182">
    <property type="entry name" value="GNAT_dom"/>
</dbReference>
<dbReference type="PANTHER" id="PTHR43420:SF12">
    <property type="entry name" value="N-ACETYLTRANSFERASE DOMAIN-CONTAINING PROTEIN"/>
    <property type="match status" value="1"/>
</dbReference>
<dbReference type="STRING" id="1842532.A7E78_01665"/>
<organism evidence="6 7">
    <name type="scientific">Syntrophotalea acetylenivorans</name>
    <dbReference type="NCBI Taxonomy" id="1842532"/>
    <lineage>
        <taxon>Bacteria</taxon>
        <taxon>Pseudomonadati</taxon>
        <taxon>Thermodesulfobacteriota</taxon>
        <taxon>Desulfuromonadia</taxon>
        <taxon>Desulfuromonadales</taxon>
        <taxon>Syntrophotaleaceae</taxon>
        <taxon>Syntrophotalea</taxon>
    </lineage>
</organism>
<evidence type="ECO:0000313" key="6">
    <source>
        <dbReference type="EMBL" id="APG26681.1"/>
    </source>
</evidence>
<comment type="similarity">
    <text evidence="1">Belongs to the acetyltransferase family. RimI subfamily.</text>
</comment>
<dbReference type="InterPro" id="IPR006464">
    <property type="entry name" value="AcTrfase_RimI/Ard1"/>
</dbReference>
<keyword evidence="2" id="KW-0963">Cytoplasm</keyword>
<dbReference type="InterPro" id="IPR016181">
    <property type="entry name" value="Acyl_CoA_acyltransferase"/>
</dbReference>
<evidence type="ECO:0000256" key="2">
    <source>
        <dbReference type="ARBA" id="ARBA00022490"/>
    </source>
</evidence>
<keyword evidence="7" id="KW-1185">Reference proteome</keyword>
<dbReference type="Gene3D" id="3.40.630.30">
    <property type="match status" value="1"/>
</dbReference>
<evidence type="ECO:0000256" key="4">
    <source>
        <dbReference type="ARBA" id="ARBA00023315"/>
    </source>
</evidence>
<dbReference type="AlphaFoldDB" id="A0A1L3GLB8"/>
<dbReference type="SUPFAM" id="SSF55729">
    <property type="entry name" value="Acyl-CoA N-acyltransferases (Nat)"/>
    <property type="match status" value="1"/>
</dbReference>
<dbReference type="Proteomes" id="UP000182517">
    <property type="component" value="Chromosome"/>
</dbReference>
<dbReference type="InterPro" id="IPR050680">
    <property type="entry name" value="YpeA/RimI_acetyltransf"/>
</dbReference>
<accession>A0A1L3GLB8</accession>
<protein>
    <submittedName>
        <fullName evidence="6">Ribosomal-protein-alanine N-acetyltransferase</fullName>
    </submittedName>
</protein>
<keyword evidence="3 6" id="KW-0808">Transferase</keyword>
<dbReference type="CDD" id="cd04301">
    <property type="entry name" value="NAT_SF"/>
    <property type="match status" value="1"/>
</dbReference>
<name>A0A1L3GLB8_9BACT</name>
<dbReference type="EMBL" id="CP015519">
    <property type="protein sequence ID" value="APG26681.1"/>
    <property type="molecule type" value="Genomic_DNA"/>
</dbReference>
<keyword evidence="4" id="KW-0012">Acyltransferase</keyword>
<dbReference type="KEGG" id="pef:A7E78_01665"/>
<dbReference type="NCBIfam" id="TIGR01575">
    <property type="entry name" value="rimI"/>
    <property type="match status" value="1"/>
</dbReference>
<dbReference type="Pfam" id="PF00583">
    <property type="entry name" value="Acetyltransf_1"/>
    <property type="match status" value="1"/>
</dbReference>
<evidence type="ECO:0000256" key="1">
    <source>
        <dbReference type="ARBA" id="ARBA00005395"/>
    </source>
</evidence>
<dbReference type="GO" id="GO:0008080">
    <property type="term" value="F:N-acetyltransferase activity"/>
    <property type="evidence" value="ECO:0007669"/>
    <property type="project" value="InterPro"/>
</dbReference>
<feature type="domain" description="N-acetyltransferase" evidence="5">
    <location>
        <begin position="5"/>
        <end position="148"/>
    </location>
</feature>
<evidence type="ECO:0000313" key="7">
    <source>
        <dbReference type="Proteomes" id="UP000182517"/>
    </source>
</evidence>
<gene>
    <name evidence="6" type="ORF">A7E78_01665</name>
</gene>
<dbReference type="PANTHER" id="PTHR43420">
    <property type="entry name" value="ACETYLTRANSFERASE"/>
    <property type="match status" value="1"/>
</dbReference>
<proteinExistence type="inferred from homology"/>
<sequence length="160" mass="18158">MNPENIIRCMTEADLEQVLVVEQLCHRAPWSEAMFLNELANPLSRIDLLWRGRDLAGFLCAWRVCEELTILNVATAPKMRRSGVAHALLEQVLHRNLQTGLESALLEVRPSNAAAIALYRSFGFSEIDRRLRYYSDGEDALVMQLLLTEHGMPGKNCLKH</sequence>
<reference evidence="6 7" key="1">
    <citation type="journal article" date="2017" name="Genome Announc.">
        <title>Complete Genome Sequences of Two Acetylene-Fermenting Pelobacter acetylenicus Strains.</title>
        <authorList>
            <person name="Sutton J.M."/>
            <person name="Baesman S.M."/>
            <person name="Fierst J.L."/>
            <person name="Poret-Peterson A.T."/>
            <person name="Oremland R.S."/>
            <person name="Dunlap D.S."/>
            <person name="Akob D.M."/>
        </authorList>
    </citation>
    <scope>NUCLEOTIDE SEQUENCE [LARGE SCALE GENOMIC DNA]</scope>
    <source>
        <strain evidence="6 7">SFB93</strain>
    </source>
</reference>
<dbReference type="PROSITE" id="PS51186">
    <property type="entry name" value="GNAT"/>
    <property type="match status" value="1"/>
</dbReference>
<evidence type="ECO:0000259" key="5">
    <source>
        <dbReference type="PROSITE" id="PS51186"/>
    </source>
</evidence>